<protein>
    <recommendedName>
        <fullName evidence="3">ArsR family transcriptional regulator</fullName>
    </recommendedName>
</protein>
<reference evidence="1 2" key="1">
    <citation type="submission" date="2018-10" db="EMBL/GenBank/DDBJ databases">
        <title>Genomic Encyclopedia of Type Strains, Phase IV (KMG-IV): sequencing the most valuable type-strain genomes for metagenomic binning, comparative biology and taxonomic classification.</title>
        <authorList>
            <person name="Goeker M."/>
        </authorList>
    </citation>
    <scope>NUCLEOTIDE SEQUENCE [LARGE SCALE GENOMIC DNA]</scope>
    <source>
        <strain evidence="1 2">DSM 4734</strain>
    </source>
</reference>
<dbReference type="EMBL" id="RBIM01000001">
    <property type="protein sequence ID" value="RKR03590.1"/>
    <property type="molecule type" value="Genomic_DNA"/>
</dbReference>
<name>A0A495DLS1_9PROT</name>
<sequence length="98" mass="11135">MAFEEHLVEDARLVILKELASQNDNRLSETMLGHVLQIFGHTRSREWVRAQLRKLEEMGAVKLTEVGTVVVADLAQAGLDHVERRAFLDFVRRPGLEA</sequence>
<gene>
    <name evidence="1" type="ORF">C7435_0026</name>
</gene>
<proteinExistence type="predicted"/>
<organism evidence="1 2">
    <name type="scientific">Maricaulis maris</name>
    <dbReference type="NCBI Taxonomy" id="74318"/>
    <lineage>
        <taxon>Bacteria</taxon>
        <taxon>Pseudomonadati</taxon>
        <taxon>Pseudomonadota</taxon>
        <taxon>Alphaproteobacteria</taxon>
        <taxon>Maricaulales</taxon>
        <taxon>Maricaulaceae</taxon>
        <taxon>Maricaulis</taxon>
    </lineage>
</organism>
<dbReference type="RefSeq" id="WP_121209571.1">
    <property type="nucleotide sequence ID" value="NZ_RBIM01000001.1"/>
</dbReference>
<dbReference type="OrthoDB" id="7858662at2"/>
<evidence type="ECO:0000313" key="1">
    <source>
        <dbReference type="EMBL" id="RKR03590.1"/>
    </source>
</evidence>
<evidence type="ECO:0008006" key="3">
    <source>
        <dbReference type="Google" id="ProtNLM"/>
    </source>
</evidence>
<accession>A0A495DLS1</accession>
<comment type="caution">
    <text evidence="1">The sequence shown here is derived from an EMBL/GenBank/DDBJ whole genome shotgun (WGS) entry which is preliminary data.</text>
</comment>
<dbReference type="Proteomes" id="UP000273675">
    <property type="component" value="Unassembled WGS sequence"/>
</dbReference>
<evidence type="ECO:0000313" key="2">
    <source>
        <dbReference type="Proteomes" id="UP000273675"/>
    </source>
</evidence>
<dbReference type="AlphaFoldDB" id="A0A495DLS1"/>